<dbReference type="Pfam" id="PF02517">
    <property type="entry name" value="Rce1-like"/>
    <property type="match status" value="1"/>
</dbReference>
<protein>
    <submittedName>
        <fullName evidence="3">CPBP family intramembrane metalloprotease</fullName>
    </submittedName>
</protein>
<feature type="transmembrane region" description="Helical" evidence="1">
    <location>
        <begin position="48"/>
        <end position="69"/>
    </location>
</feature>
<reference evidence="3 4" key="1">
    <citation type="submission" date="2019-10" db="EMBL/GenBank/DDBJ databases">
        <title>Description of Paenibacillus pedi sp. nov.</title>
        <authorList>
            <person name="Carlier A."/>
            <person name="Qi S."/>
        </authorList>
    </citation>
    <scope>NUCLEOTIDE SEQUENCE [LARGE SCALE GENOMIC DNA]</scope>
    <source>
        <strain evidence="3 4">LMG 31457</strain>
    </source>
</reference>
<organism evidence="3 4">
    <name type="scientific">Paenibacillus planticolens</name>
    <dbReference type="NCBI Taxonomy" id="2654976"/>
    <lineage>
        <taxon>Bacteria</taxon>
        <taxon>Bacillati</taxon>
        <taxon>Bacillota</taxon>
        <taxon>Bacilli</taxon>
        <taxon>Bacillales</taxon>
        <taxon>Paenibacillaceae</taxon>
        <taxon>Paenibacillus</taxon>
    </lineage>
</organism>
<evidence type="ECO:0000313" key="3">
    <source>
        <dbReference type="EMBL" id="NOU99735.1"/>
    </source>
</evidence>
<sequence length="260" mass="29768">MNNGLLRNMACLFLFGSLLILLQTNNYTLLILWGVCTGLLSIYLPMRFISITVLLGFGFFIYLFVNLHWITSAHPEELHILLNRLSLICIIIPLFAFSLISKIPFMHYWKKPQWNREIHVPLIWAGFRQTKVKLFLIIAIIITFFTFLPFVILNGWNSMQEAWLFALIFAITNALFEEVIWRGTLLSRFSELFGDKWAVIITSLGFGLQHYSLGFSWAVCIAFSIGGFFFGGITIKSNSIVPAVILHLSINVLMVFSGLF</sequence>
<feature type="transmembrane region" description="Helical" evidence="1">
    <location>
        <begin position="12"/>
        <end position="36"/>
    </location>
</feature>
<dbReference type="EMBL" id="WHNZ01000015">
    <property type="protein sequence ID" value="NOU99735.1"/>
    <property type="molecule type" value="Genomic_DNA"/>
</dbReference>
<feature type="transmembrane region" description="Helical" evidence="1">
    <location>
        <begin position="134"/>
        <end position="156"/>
    </location>
</feature>
<accession>A0ABX1ZI78</accession>
<keyword evidence="3" id="KW-0482">Metalloprotease</keyword>
<feature type="domain" description="CAAX prenyl protease 2/Lysostaphin resistance protein A-like" evidence="2">
    <location>
        <begin position="161"/>
        <end position="252"/>
    </location>
</feature>
<evidence type="ECO:0000313" key="4">
    <source>
        <dbReference type="Proteomes" id="UP000618579"/>
    </source>
</evidence>
<feature type="transmembrane region" description="Helical" evidence="1">
    <location>
        <begin position="81"/>
        <end position="101"/>
    </location>
</feature>
<gene>
    <name evidence="3" type="ORF">GC097_06890</name>
</gene>
<feature type="transmembrane region" description="Helical" evidence="1">
    <location>
        <begin position="162"/>
        <end position="180"/>
    </location>
</feature>
<keyword evidence="1" id="KW-0472">Membrane</keyword>
<keyword evidence="3" id="KW-0378">Hydrolase</keyword>
<name>A0ABX1ZI78_9BACL</name>
<evidence type="ECO:0000256" key="1">
    <source>
        <dbReference type="SAM" id="Phobius"/>
    </source>
</evidence>
<dbReference type="Proteomes" id="UP000618579">
    <property type="component" value="Unassembled WGS sequence"/>
</dbReference>
<keyword evidence="1" id="KW-1133">Transmembrane helix</keyword>
<keyword evidence="3" id="KW-0645">Protease</keyword>
<proteinExistence type="predicted"/>
<feature type="transmembrane region" description="Helical" evidence="1">
    <location>
        <begin position="215"/>
        <end position="233"/>
    </location>
</feature>
<dbReference type="GO" id="GO:0008237">
    <property type="term" value="F:metallopeptidase activity"/>
    <property type="evidence" value="ECO:0007669"/>
    <property type="project" value="UniProtKB-KW"/>
</dbReference>
<evidence type="ECO:0000259" key="2">
    <source>
        <dbReference type="Pfam" id="PF02517"/>
    </source>
</evidence>
<dbReference type="InterPro" id="IPR003675">
    <property type="entry name" value="Rce1/LyrA-like_dom"/>
</dbReference>
<feature type="transmembrane region" description="Helical" evidence="1">
    <location>
        <begin position="240"/>
        <end position="259"/>
    </location>
</feature>
<comment type="caution">
    <text evidence="3">The sequence shown here is derived from an EMBL/GenBank/DDBJ whole genome shotgun (WGS) entry which is preliminary data.</text>
</comment>
<keyword evidence="1" id="KW-0812">Transmembrane</keyword>
<keyword evidence="4" id="KW-1185">Reference proteome</keyword>